<accession>K1KI50</accession>
<protein>
    <recommendedName>
        <fullName evidence="4">DUF4357 domain-containing protein</fullName>
    </recommendedName>
</protein>
<proteinExistence type="predicted"/>
<evidence type="ECO:0000313" key="2">
    <source>
        <dbReference type="EMBL" id="EKB31429.1"/>
    </source>
</evidence>
<dbReference type="HOGENOM" id="CLU_976361_0_0_4"/>
<name>K1KI50_9BURK</name>
<sequence length="285" mass="29210">MALRDIRLWLHDGTPAGARTVFEGDAFVSILGADDAAREALALLGGCEAVTVFAGPDAMPGRLVAAVVSGDVREAAAGCLPENGRTPFTSVVVLGAPGAAHLEYAVRAAVASSGGVTFLDGVEAQEEAGPLPAAWTSLAAVAGGAPAWLAERHDVRDGDCARAFPGLPLSCTGRGAQARARLVRGGILILAGSRCSPSDATPSLIAPIRDAIKRLVDAGDLEKRDGVWTFVRDVSLASPVQAASIVMRTSAGAAAWETEDGDTLAERLAPRHHTSAHTAEGRDKP</sequence>
<dbReference type="AlphaFoldDB" id="K1KI50"/>
<gene>
    <name evidence="2" type="ORF">HMPREF9465_00960</name>
</gene>
<organism evidence="2 3">
    <name type="scientific">Sutterella wadsworthensis 2_1_59BFAA</name>
    <dbReference type="NCBI Taxonomy" id="742823"/>
    <lineage>
        <taxon>Bacteria</taxon>
        <taxon>Pseudomonadati</taxon>
        <taxon>Pseudomonadota</taxon>
        <taxon>Betaproteobacteria</taxon>
        <taxon>Burkholderiales</taxon>
        <taxon>Sutterellaceae</taxon>
        <taxon>Sutterella</taxon>
    </lineage>
</organism>
<keyword evidence="3" id="KW-1185">Reference proteome</keyword>
<feature type="region of interest" description="Disordered" evidence="1">
    <location>
        <begin position="265"/>
        <end position="285"/>
    </location>
</feature>
<comment type="caution">
    <text evidence="2">The sequence shown here is derived from an EMBL/GenBank/DDBJ whole genome shotgun (WGS) entry which is preliminary data.</text>
</comment>
<evidence type="ECO:0000313" key="3">
    <source>
        <dbReference type="Proteomes" id="UP000005835"/>
    </source>
</evidence>
<evidence type="ECO:0000256" key="1">
    <source>
        <dbReference type="SAM" id="MobiDB-lite"/>
    </source>
</evidence>
<evidence type="ECO:0008006" key="4">
    <source>
        <dbReference type="Google" id="ProtNLM"/>
    </source>
</evidence>
<dbReference type="EMBL" id="ADMG01000025">
    <property type="protein sequence ID" value="EKB31429.1"/>
    <property type="molecule type" value="Genomic_DNA"/>
</dbReference>
<dbReference type="RefSeq" id="WP_005434665.1">
    <property type="nucleotide sequence ID" value="NZ_JH815515.1"/>
</dbReference>
<dbReference type="PATRIC" id="fig|742823.3.peg.948"/>
<dbReference type="Proteomes" id="UP000005835">
    <property type="component" value="Unassembled WGS sequence"/>
</dbReference>
<reference evidence="2 3" key="1">
    <citation type="submission" date="2012-05" db="EMBL/GenBank/DDBJ databases">
        <title>The Genome Sequence of Sutterella wadsworthensis 2_1_59BFAA.</title>
        <authorList>
            <consortium name="The Broad Institute Genome Sequencing Platform"/>
            <person name="Earl A."/>
            <person name="Ward D."/>
            <person name="Feldgarden M."/>
            <person name="Gevers D."/>
            <person name="Daigneault M."/>
            <person name="Strauss J."/>
            <person name="Allen-Vercoe E."/>
            <person name="Walker B."/>
            <person name="Young S.K."/>
            <person name="Zeng Q."/>
            <person name="Gargeya S."/>
            <person name="Fitzgerald M."/>
            <person name="Haas B."/>
            <person name="Abouelleil A."/>
            <person name="Alvarado L."/>
            <person name="Arachchi H.M."/>
            <person name="Berlin A.M."/>
            <person name="Chapman S.B."/>
            <person name="Goldberg J."/>
            <person name="Griggs A."/>
            <person name="Gujja S."/>
            <person name="Hansen M."/>
            <person name="Howarth C."/>
            <person name="Imamovic A."/>
            <person name="Larimer J."/>
            <person name="McCowen C."/>
            <person name="Montmayeur A."/>
            <person name="Murphy C."/>
            <person name="Neiman D."/>
            <person name="Pearson M."/>
            <person name="Priest M."/>
            <person name="Roberts A."/>
            <person name="Saif S."/>
            <person name="Shea T."/>
            <person name="Sisk P."/>
            <person name="Sykes S."/>
            <person name="Wortman J."/>
            <person name="Nusbaum C."/>
            <person name="Birren B."/>
        </authorList>
    </citation>
    <scope>NUCLEOTIDE SEQUENCE [LARGE SCALE GENOMIC DNA]</scope>
    <source>
        <strain evidence="2 3">2_1_59BFAA</strain>
    </source>
</reference>